<dbReference type="Proteomes" id="UP000184440">
    <property type="component" value="Unassembled WGS sequence"/>
</dbReference>
<dbReference type="Gene3D" id="3.40.50.2300">
    <property type="match status" value="2"/>
</dbReference>
<dbReference type="AlphaFoldDB" id="A0A1M7TW75"/>
<dbReference type="SUPFAM" id="SSF53822">
    <property type="entry name" value="Periplasmic binding protein-like I"/>
    <property type="match status" value="1"/>
</dbReference>
<dbReference type="EMBL" id="FRCS01000007">
    <property type="protein sequence ID" value="SHN74947.1"/>
    <property type="molecule type" value="Genomic_DNA"/>
</dbReference>
<reference evidence="3 4" key="1">
    <citation type="submission" date="2016-11" db="EMBL/GenBank/DDBJ databases">
        <authorList>
            <person name="Jaros S."/>
            <person name="Januszkiewicz K."/>
            <person name="Wedrychowicz H."/>
        </authorList>
    </citation>
    <scope>NUCLEOTIDE SEQUENCE [LARGE SCALE GENOMIC DNA]</scope>
    <source>
        <strain evidence="3 4">DSM 46144</strain>
    </source>
</reference>
<evidence type="ECO:0000256" key="1">
    <source>
        <dbReference type="SAM" id="SignalP"/>
    </source>
</evidence>
<dbReference type="STRING" id="134849.SAMN05443668_107182"/>
<dbReference type="InterPro" id="IPR025997">
    <property type="entry name" value="SBP_2_dom"/>
</dbReference>
<evidence type="ECO:0000313" key="4">
    <source>
        <dbReference type="Proteomes" id="UP000184440"/>
    </source>
</evidence>
<dbReference type="Pfam" id="PF13407">
    <property type="entry name" value="Peripla_BP_4"/>
    <property type="match status" value="1"/>
</dbReference>
<dbReference type="PROSITE" id="PS51257">
    <property type="entry name" value="PROKAR_LIPOPROTEIN"/>
    <property type="match status" value="1"/>
</dbReference>
<evidence type="ECO:0000313" key="3">
    <source>
        <dbReference type="EMBL" id="SHN74947.1"/>
    </source>
</evidence>
<feature type="chain" id="PRO_5039036900" evidence="1">
    <location>
        <begin position="26"/>
        <end position="386"/>
    </location>
</feature>
<keyword evidence="4" id="KW-1185">Reference proteome</keyword>
<organism evidence="3 4">
    <name type="scientific">Cryptosporangium aurantiacum</name>
    <dbReference type="NCBI Taxonomy" id="134849"/>
    <lineage>
        <taxon>Bacteria</taxon>
        <taxon>Bacillati</taxon>
        <taxon>Actinomycetota</taxon>
        <taxon>Actinomycetes</taxon>
        <taxon>Cryptosporangiales</taxon>
        <taxon>Cryptosporangiaceae</taxon>
        <taxon>Cryptosporangium</taxon>
    </lineage>
</organism>
<feature type="domain" description="Periplasmic binding protein" evidence="2">
    <location>
        <begin position="86"/>
        <end position="337"/>
    </location>
</feature>
<protein>
    <submittedName>
        <fullName evidence="3">Ribose transport system substrate-binding protein</fullName>
    </submittedName>
</protein>
<feature type="signal peptide" evidence="1">
    <location>
        <begin position="1"/>
        <end position="25"/>
    </location>
</feature>
<sequence length="386" mass="40491">MMRDTPRFRRVLRPVLALTALALVAAGCGNPAADTAGSGSNSTNSALAAEVEKLSEARDAYPVPTEPVGDVSSLRGKTVFYIPITQQAHQFAITAEALSKALATVGIRMQLCNGNSNPSEVSACVSQATAANAGAIVTDSIPYALAANGFDAAQVKGIPVLITDQIPDPKHPETTTLGYLEGGGTASLTAVAKWIINDSGGTAKVVVNQSTDSQSTVAYVEAAKKVFDSECPKCTVTINKISSANYSLIASSTSSALLRTPGANYLVSEFDQYLQPTLGGAQQSGKIASLKGASAGAQLPGLKMVESKNFLHADIGQASVFQGWADADAVLRLMLGEPLPEYEIPVRIFTRDNIADIELTEEAEESGEWYGPTDFPQKFGALWKES</sequence>
<proteinExistence type="predicted"/>
<dbReference type="InterPro" id="IPR028082">
    <property type="entry name" value="Peripla_BP_I"/>
</dbReference>
<gene>
    <name evidence="3" type="ORF">SAMN05443668_107182</name>
</gene>
<name>A0A1M7TW75_9ACTN</name>
<keyword evidence="1" id="KW-0732">Signal</keyword>
<evidence type="ECO:0000259" key="2">
    <source>
        <dbReference type="Pfam" id="PF13407"/>
    </source>
</evidence>
<accession>A0A1M7TW75</accession>